<dbReference type="EMBL" id="MAQB02000001">
    <property type="protein sequence ID" value="OFJ48097.1"/>
    <property type="molecule type" value="Genomic_DNA"/>
</dbReference>
<protein>
    <recommendedName>
        <fullName evidence="3">N-acetyltransferase domain-containing protein</fullName>
    </recommendedName>
</protein>
<proteinExistence type="predicted"/>
<dbReference type="Proteomes" id="UP000092634">
    <property type="component" value="Unassembled WGS sequence"/>
</dbReference>
<dbReference type="InterPro" id="IPR016181">
    <property type="entry name" value="Acyl_CoA_acyltransferase"/>
</dbReference>
<evidence type="ECO:0008006" key="3">
    <source>
        <dbReference type="Google" id="ProtNLM"/>
    </source>
</evidence>
<name>A0A1E8PQ16_9BURK</name>
<gene>
    <name evidence="1" type="ORF">BA896_003005</name>
</gene>
<comment type="caution">
    <text evidence="1">The sequence shown here is derived from an EMBL/GenBank/DDBJ whole genome shotgun (WGS) entry which is preliminary data.</text>
</comment>
<sequence>MRREGHLPKRLIITDQRHAPLFLKWMQERIGCEGDFTANECRTIAHVAMHEDRPPEILAVVAINRWSPFACEGNIASNGSRRWLTRDFAFTVYDFVFRHADKSRFNFTVSVENQAAINMHEKLGHVFAGHLDDAFGENKDALIYGLTRKQWLAGPWSKPSKHEDK</sequence>
<reference evidence="1 2" key="1">
    <citation type="submission" date="2016-10" db="EMBL/GenBank/DDBJ databases">
        <title>Updated version of Genome Assembly of Janthinobacterium lividum ERGS5:01.</title>
        <authorList>
            <person name="Kumar R."/>
            <person name="Acharya V."/>
            <person name="Singh D."/>
        </authorList>
    </citation>
    <scope>NUCLEOTIDE SEQUENCE [LARGE SCALE GENOMIC DNA]</scope>
    <source>
        <strain evidence="1 2">ERGS5:01</strain>
    </source>
</reference>
<evidence type="ECO:0000313" key="2">
    <source>
        <dbReference type="Proteomes" id="UP000092634"/>
    </source>
</evidence>
<evidence type="ECO:0000313" key="1">
    <source>
        <dbReference type="EMBL" id="OFJ48097.1"/>
    </source>
</evidence>
<dbReference type="AlphaFoldDB" id="A0A1E8PQ16"/>
<accession>A0A1E8PQ16</accession>
<organism evidence="1 2">
    <name type="scientific">Janthinobacterium lividum</name>
    <dbReference type="NCBI Taxonomy" id="29581"/>
    <lineage>
        <taxon>Bacteria</taxon>
        <taxon>Pseudomonadati</taxon>
        <taxon>Pseudomonadota</taxon>
        <taxon>Betaproteobacteria</taxon>
        <taxon>Burkholderiales</taxon>
        <taxon>Oxalobacteraceae</taxon>
        <taxon>Janthinobacterium</taxon>
    </lineage>
</organism>
<dbReference type="Gene3D" id="3.40.630.30">
    <property type="match status" value="1"/>
</dbReference>
<dbReference type="SUPFAM" id="SSF55729">
    <property type="entry name" value="Acyl-CoA N-acyltransferases (Nat)"/>
    <property type="match status" value="1"/>
</dbReference>